<reference evidence="2" key="1">
    <citation type="submission" date="2017-07" db="EMBL/GenBank/DDBJ databases">
        <title>Taro Niue Genome Assembly and Annotation.</title>
        <authorList>
            <person name="Atibalentja N."/>
            <person name="Keating K."/>
            <person name="Fields C.J."/>
        </authorList>
    </citation>
    <scope>NUCLEOTIDE SEQUENCE</scope>
    <source>
        <strain evidence="2">Niue_2</strain>
        <tissue evidence="2">Leaf</tissue>
    </source>
</reference>
<dbReference type="Proteomes" id="UP000652761">
    <property type="component" value="Unassembled WGS sequence"/>
</dbReference>
<evidence type="ECO:0000256" key="1">
    <source>
        <dbReference type="SAM" id="MobiDB-lite"/>
    </source>
</evidence>
<sequence>MVKSRFWPQQSGRDAQRCRVKILGFENVKKMKLSLILSSFSLLSTTLASSPQSPEFQQCSKGESDGDYHTHEDGDEQE</sequence>
<evidence type="ECO:0000313" key="2">
    <source>
        <dbReference type="EMBL" id="MQM05915.1"/>
    </source>
</evidence>
<comment type="caution">
    <text evidence="2">The sequence shown here is derived from an EMBL/GenBank/DDBJ whole genome shotgun (WGS) entry which is preliminary data.</text>
</comment>
<dbReference type="EMBL" id="NMUH01003500">
    <property type="protein sequence ID" value="MQM05915.1"/>
    <property type="molecule type" value="Genomic_DNA"/>
</dbReference>
<feature type="region of interest" description="Disordered" evidence="1">
    <location>
        <begin position="50"/>
        <end position="78"/>
    </location>
</feature>
<organism evidence="2 3">
    <name type="scientific">Colocasia esculenta</name>
    <name type="common">Wild taro</name>
    <name type="synonym">Arum esculentum</name>
    <dbReference type="NCBI Taxonomy" id="4460"/>
    <lineage>
        <taxon>Eukaryota</taxon>
        <taxon>Viridiplantae</taxon>
        <taxon>Streptophyta</taxon>
        <taxon>Embryophyta</taxon>
        <taxon>Tracheophyta</taxon>
        <taxon>Spermatophyta</taxon>
        <taxon>Magnoliopsida</taxon>
        <taxon>Liliopsida</taxon>
        <taxon>Araceae</taxon>
        <taxon>Aroideae</taxon>
        <taxon>Colocasieae</taxon>
        <taxon>Colocasia</taxon>
    </lineage>
</organism>
<feature type="compositionally biased region" description="Polar residues" evidence="1">
    <location>
        <begin position="51"/>
        <end position="61"/>
    </location>
</feature>
<name>A0A843WN31_COLES</name>
<dbReference type="AlphaFoldDB" id="A0A843WN31"/>
<keyword evidence="3" id="KW-1185">Reference proteome</keyword>
<feature type="compositionally biased region" description="Basic and acidic residues" evidence="1">
    <location>
        <begin position="62"/>
        <end position="72"/>
    </location>
</feature>
<gene>
    <name evidence="2" type="ORF">Taro_038740</name>
</gene>
<accession>A0A843WN31</accession>
<protein>
    <submittedName>
        <fullName evidence="2">Uncharacterized protein</fullName>
    </submittedName>
</protein>
<proteinExistence type="predicted"/>
<evidence type="ECO:0000313" key="3">
    <source>
        <dbReference type="Proteomes" id="UP000652761"/>
    </source>
</evidence>